<dbReference type="GO" id="GO:0043565">
    <property type="term" value="F:sequence-specific DNA binding"/>
    <property type="evidence" value="ECO:0007669"/>
    <property type="project" value="InterPro"/>
</dbReference>
<reference evidence="13" key="2">
    <citation type="submission" date="2020-05" db="UniProtKB">
        <authorList>
            <consortium name="EnsemblMetazoa"/>
        </authorList>
    </citation>
    <scope>IDENTIFICATION</scope>
    <source>
        <strain evidence="13">IAEA</strain>
    </source>
</reference>
<dbReference type="EnsemblMetazoa" id="GPAI021463-RA">
    <property type="protein sequence ID" value="GPAI021463-PA"/>
    <property type="gene ID" value="GPAI021463"/>
</dbReference>
<dbReference type="Gene3D" id="1.10.565.10">
    <property type="entry name" value="Retinoid X Receptor"/>
    <property type="match status" value="2"/>
</dbReference>
<evidence type="ECO:0008006" key="15">
    <source>
        <dbReference type="Google" id="ProtNLM"/>
    </source>
</evidence>
<comment type="subcellular location">
    <subcellularLocation>
        <location evidence="1">Nucleus</location>
    </subcellularLocation>
</comment>
<dbReference type="VEuPathDB" id="VectorBase:GPAI021463"/>
<protein>
    <recommendedName>
        <fullName evidence="15">Tailless</fullName>
    </recommendedName>
</protein>
<dbReference type="InterPro" id="IPR050274">
    <property type="entry name" value="Nuclear_hormone_rcpt_NR2"/>
</dbReference>
<keyword evidence="4" id="KW-0862">Zinc</keyword>
<dbReference type="PRINTS" id="PR00398">
    <property type="entry name" value="STRDHORMONER"/>
</dbReference>
<feature type="region of interest" description="Disordered" evidence="10">
    <location>
        <begin position="912"/>
        <end position="933"/>
    </location>
</feature>
<keyword evidence="5" id="KW-0805">Transcription regulation</keyword>
<dbReference type="GO" id="GO:0003700">
    <property type="term" value="F:DNA-binding transcription factor activity"/>
    <property type="evidence" value="ECO:0007669"/>
    <property type="project" value="InterPro"/>
</dbReference>
<dbReference type="CDD" id="cd07163">
    <property type="entry name" value="NR_DBD_TLX"/>
    <property type="match status" value="1"/>
</dbReference>
<evidence type="ECO:0000313" key="13">
    <source>
        <dbReference type="EnsemblMetazoa" id="GPAI021463-PA"/>
    </source>
</evidence>
<keyword evidence="7" id="KW-0804">Transcription</keyword>
<evidence type="ECO:0000256" key="5">
    <source>
        <dbReference type="ARBA" id="ARBA00023015"/>
    </source>
</evidence>
<keyword evidence="2" id="KW-0479">Metal-binding</keyword>
<dbReference type="InterPro" id="IPR000536">
    <property type="entry name" value="Nucl_hrmn_rcpt_lig-bd"/>
</dbReference>
<dbReference type="PROSITE" id="PS51030">
    <property type="entry name" value="NUCLEAR_REC_DBD_2"/>
    <property type="match status" value="3"/>
</dbReference>
<accession>A0A1A9ZQ16</accession>
<feature type="domain" description="Nuclear receptor" evidence="11">
    <location>
        <begin position="33"/>
        <end position="110"/>
    </location>
</feature>
<organism evidence="13 14">
    <name type="scientific">Glossina pallidipes</name>
    <name type="common">Tsetse fly</name>
    <dbReference type="NCBI Taxonomy" id="7398"/>
    <lineage>
        <taxon>Eukaryota</taxon>
        <taxon>Metazoa</taxon>
        <taxon>Ecdysozoa</taxon>
        <taxon>Arthropoda</taxon>
        <taxon>Hexapoda</taxon>
        <taxon>Insecta</taxon>
        <taxon>Pterygota</taxon>
        <taxon>Neoptera</taxon>
        <taxon>Endopterygota</taxon>
        <taxon>Diptera</taxon>
        <taxon>Brachycera</taxon>
        <taxon>Muscomorpha</taxon>
        <taxon>Hippoboscoidea</taxon>
        <taxon>Glossinidae</taxon>
        <taxon>Glossina</taxon>
    </lineage>
</organism>
<reference evidence="14" key="1">
    <citation type="submission" date="2014-03" db="EMBL/GenBank/DDBJ databases">
        <authorList>
            <person name="Aksoy S."/>
            <person name="Warren W."/>
            <person name="Wilson R.K."/>
        </authorList>
    </citation>
    <scope>NUCLEOTIDE SEQUENCE [LARGE SCALE GENOMIC DNA]</scope>
    <source>
        <strain evidence="14">IAEA</strain>
    </source>
</reference>
<name>A0A1A9ZQ16_GLOPL</name>
<dbReference type="Pfam" id="PF00104">
    <property type="entry name" value="Hormone_recep"/>
    <property type="match status" value="2"/>
</dbReference>
<dbReference type="InterPro" id="IPR001628">
    <property type="entry name" value="Znf_hrmn_rcpt"/>
</dbReference>
<evidence type="ECO:0000256" key="1">
    <source>
        <dbReference type="ARBA" id="ARBA00004123"/>
    </source>
</evidence>
<dbReference type="InterPro" id="IPR013088">
    <property type="entry name" value="Znf_NHR/GATA"/>
</dbReference>
<dbReference type="PRINTS" id="PR00047">
    <property type="entry name" value="STROIDFINGER"/>
</dbReference>
<dbReference type="Pfam" id="PF00105">
    <property type="entry name" value="zf-C4"/>
    <property type="match status" value="3"/>
</dbReference>
<sequence length="1013" mass="113797">MTMRSNKDSADIIDQKYNSSRLTPTASSHTPYRTHCEVCCDHSSGKHYGIYACDGCANFFKRSIRKSQQYVCKSQQQGLCVVDKARRNQCRACRLRKCFEVGMNKDAVQHERGPRNSILFRHLAGYKSALLGSRAIPADISMHAAASLRFRDMAILSPQSQRKDSSLTRTFDNPSVLDLPMCRRLHSFLQQRLPPFFGYNTGYVNALATSRILPPTPPLMAAEHIKETAAEHLFKNVNWIKNLRPFAELPMADQLQLLEESWKEFFILATAQYLMPLNFTQLLFIYESENNNREVVALVTREVHAFQDVLNQLCHLSIDASEYDLIRAITLFRKPTPPANEDFANTSLGTNGGSPNSSTSTESRGLIEGTKIMALHDENLNALISYIARTHPSQPTRFQAIMAALSLMIKVTPFAIEELFFRKTIGEISIAHRILHHVLCEVCGDNSSGKHYGVHACDGCAGFFKRSIRMSSQYACKSENQGQCVVDKTNRNQCRACRLRKCFEVGMNKDAVQHERGPRLSTVRHHMALYKDAMKEAGKMPQISSEILLNTAPLSGFPGVPIHLPPSHLMNSNIKSTEIIDQKYNSVRLSPAASSRILYHVPCEVCRDHSSGKHYGIYACDGCAGFFKRSIRRSRQYVCKSQKQGLCVVDKTHRNQCRACRLRKCFEVGMNKDAVQHERGPRNSTLRRHMAMYKDAMMGAGEMPQIPPEILMNTAALSGFPGVPMSLPGPHPIHSSLTSAFQPPAVLDLSVSRIPHSSLHQHHPAFFGPSAAYINALAATRILPPTPPLMAAEHIKETAAEHLFKNVNWIKNLRPFAELPMADQLQLLEESWKEFFILAMAQYLMPLNFTQLLFIYESENNNREVVALVTREVHAFQDVLNQLCHLSIDASEYDLIRAITLFRKPTPPANEDFANTSLGTNGGSPNSSTSTESRGLIEGTKIMALHDENLNALISYIARTHPSQPTRFQAIMAALSLMTKVTPFAIEELFFRKTIGEISIVRLISDMYSRRKI</sequence>
<dbReference type="GO" id="GO:0000122">
    <property type="term" value="P:negative regulation of transcription by RNA polymerase II"/>
    <property type="evidence" value="ECO:0007669"/>
    <property type="project" value="UniProtKB-ARBA"/>
</dbReference>
<evidence type="ECO:0000256" key="6">
    <source>
        <dbReference type="ARBA" id="ARBA00023125"/>
    </source>
</evidence>
<dbReference type="GO" id="GO:0032502">
    <property type="term" value="P:developmental process"/>
    <property type="evidence" value="ECO:0007669"/>
    <property type="project" value="UniProtKB-ARBA"/>
</dbReference>
<dbReference type="FunFam" id="3.30.50.10:FF:000019">
    <property type="entry name" value="Nuclear receptor subfamily 2 group E member"/>
    <property type="match status" value="3"/>
</dbReference>
<dbReference type="SMART" id="SM00430">
    <property type="entry name" value="HOLI"/>
    <property type="match status" value="2"/>
</dbReference>
<dbReference type="PANTHER" id="PTHR24083">
    <property type="entry name" value="NUCLEAR HORMONE RECEPTOR"/>
    <property type="match status" value="1"/>
</dbReference>
<dbReference type="GO" id="GO:0008270">
    <property type="term" value="F:zinc ion binding"/>
    <property type="evidence" value="ECO:0007669"/>
    <property type="project" value="UniProtKB-KW"/>
</dbReference>
<dbReference type="GO" id="GO:0005634">
    <property type="term" value="C:nucleus"/>
    <property type="evidence" value="ECO:0007669"/>
    <property type="project" value="UniProtKB-SubCell"/>
</dbReference>
<feature type="region of interest" description="Disordered" evidence="10">
    <location>
        <begin position="342"/>
        <end position="363"/>
    </location>
</feature>
<dbReference type="InterPro" id="IPR001723">
    <property type="entry name" value="Nuclear_hrmn_rcpt"/>
</dbReference>
<keyword evidence="3" id="KW-0863">Zinc-finger</keyword>
<feature type="compositionally biased region" description="Low complexity" evidence="10">
    <location>
        <begin position="915"/>
        <end position="933"/>
    </location>
</feature>
<keyword evidence="9" id="KW-0539">Nucleus</keyword>
<dbReference type="SUPFAM" id="SSF57716">
    <property type="entry name" value="Glucocorticoid receptor-like (DNA-binding domain)"/>
    <property type="match status" value="3"/>
</dbReference>
<feature type="domain" description="NR LBD" evidence="12">
    <location>
        <begin position="155"/>
        <end position="441"/>
    </location>
</feature>
<evidence type="ECO:0000256" key="2">
    <source>
        <dbReference type="ARBA" id="ARBA00022723"/>
    </source>
</evidence>
<dbReference type="SUPFAM" id="SSF48508">
    <property type="entry name" value="Nuclear receptor ligand-binding domain"/>
    <property type="match status" value="2"/>
</dbReference>
<keyword evidence="14" id="KW-1185">Reference proteome</keyword>
<feature type="domain" description="Nuclear receptor" evidence="11">
    <location>
        <begin position="600"/>
        <end position="677"/>
    </location>
</feature>
<dbReference type="Proteomes" id="UP000092445">
    <property type="component" value="Unassembled WGS sequence"/>
</dbReference>
<feature type="compositionally biased region" description="Low complexity" evidence="10">
    <location>
        <begin position="345"/>
        <end position="363"/>
    </location>
</feature>
<feature type="domain" description="Nuclear receptor" evidence="11">
    <location>
        <begin position="437"/>
        <end position="514"/>
    </location>
</feature>
<dbReference type="PROSITE" id="PS51843">
    <property type="entry name" value="NR_LBD"/>
    <property type="match status" value="2"/>
</dbReference>
<evidence type="ECO:0000259" key="11">
    <source>
        <dbReference type="PROSITE" id="PS51030"/>
    </source>
</evidence>
<dbReference type="Gene3D" id="3.30.50.10">
    <property type="entry name" value="Erythroid Transcription Factor GATA-1, subunit A"/>
    <property type="match status" value="3"/>
</dbReference>
<evidence type="ECO:0000256" key="9">
    <source>
        <dbReference type="ARBA" id="ARBA00023242"/>
    </source>
</evidence>
<evidence type="ECO:0000256" key="7">
    <source>
        <dbReference type="ARBA" id="ARBA00023163"/>
    </source>
</evidence>
<evidence type="ECO:0000256" key="3">
    <source>
        <dbReference type="ARBA" id="ARBA00022771"/>
    </source>
</evidence>
<dbReference type="InterPro" id="IPR035500">
    <property type="entry name" value="NHR-like_dom_sf"/>
</dbReference>
<keyword evidence="6" id="KW-0238">DNA-binding</keyword>
<dbReference type="PROSITE" id="PS00031">
    <property type="entry name" value="NUCLEAR_REC_DBD_1"/>
    <property type="match status" value="3"/>
</dbReference>
<feature type="domain" description="NR LBD" evidence="12">
    <location>
        <begin position="729"/>
        <end position="1011"/>
    </location>
</feature>
<dbReference type="SMART" id="SM00399">
    <property type="entry name" value="ZnF_C4"/>
    <property type="match status" value="3"/>
</dbReference>
<proteinExistence type="predicted"/>
<evidence type="ECO:0000256" key="8">
    <source>
        <dbReference type="ARBA" id="ARBA00023170"/>
    </source>
</evidence>
<evidence type="ECO:0000256" key="4">
    <source>
        <dbReference type="ARBA" id="ARBA00022833"/>
    </source>
</evidence>
<evidence type="ECO:0000259" key="12">
    <source>
        <dbReference type="PROSITE" id="PS51843"/>
    </source>
</evidence>
<dbReference type="STRING" id="7398.A0A1A9ZQ16"/>
<evidence type="ECO:0000313" key="14">
    <source>
        <dbReference type="Proteomes" id="UP000092445"/>
    </source>
</evidence>
<evidence type="ECO:0000256" key="10">
    <source>
        <dbReference type="SAM" id="MobiDB-lite"/>
    </source>
</evidence>
<dbReference type="AlphaFoldDB" id="A0A1A9ZQ16"/>
<keyword evidence="8" id="KW-0675">Receptor</keyword>